<evidence type="ECO:0000256" key="7">
    <source>
        <dbReference type="ARBA" id="ARBA00022692"/>
    </source>
</evidence>
<dbReference type="EMBL" id="LBTI01000054">
    <property type="protein sequence ID" value="KKQ36389.1"/>
    <property type="molecule type" value="Genomic_DNA"/>
</dbReference>
<evidence type="ECO:0000256" key="8">
    <source>
        <dbReference type="ARBA" id="ARBA00022777"/>
    </source>
</evidence>
<dbReference type="PROSITE" id="PS50885">
    <property type="entry name" value="HAMP"/>
    <property type="match status" value="1"/>
</dbReference>
<dbReference type="Proteomes" id="UP000034591">
    <property type="component" value="Unassembled WGS sequence"/>
</dbReference>
<keyword evidence="11 12" id="KW-0472">Membrane</keyword>
<dbReference type="InterPro" id="IPR050428">
    <property type="entry name" value="TCS_sensor_his_kinase"/>
</dbReference>
<evidence type="ECO:0000313" key="16">
    <source>
        <dbReference type="Proteomes" id="UP000034591"/>
    </source>
</evidence>
<dbReference type="SMART" id="SM00388">
    <property type="entry name" value="HisKA"/>
    <property type="match status" value="1"/>
</dbReference>
<evidence type="ECO:0000256" key="4">
    <source>
        <dbReference type="ARBA" id="ARBA00022475"/>
    </source>
</evidence>
<dbReference type="AlphaFoldDB" id="A0A0G0JHZ4"/>
<dbReference type="CDD" id="cd00075">
    <property type="entry name" value="HATPase"/>
    <property type="match status" value="1"/>
</dbReference>
<sequence>MNIKSIKFRLTFWYVSAFVIFSAFLAIGFFILTKYVLYINTDSALTSHSEKVVEVLTRQECCMYQEIARQSFLQEFSGIPGMLVVVLNKDGNTISSSLKSDLPGKITDEMFQKVINTKEPFFTDKTVGELPLRFRVTPVIKDGSLLGVVLMAHPIEIVQKSLQNLLVTLGIIYVVLVIPTIIGGFLLAKGAISPLTEITDKLKRVSSENLTERVKKPNTGDEIEELAETFNTMLSRISEAFERERMLIGDLAHELKTPLSTLRSGVEISLSKNRTVPEYKNTLSETLVDINNISSTLKNILDLAWTRSDNARGKAEKIDLSKMSKELKEILGKLSLEKNLKVITHIENNVKVLGNEDKLMRAFLNVIDNAVKFTPSDGTITLSLKKQNASAIFSVKDTGIGISKKDLANIFNRFYRGTGTEKTLGSGLGLSIAQALVNAHQGKIVVKSKHGNGTSVSIELPLAKISS</sequence>
<dbReference type="CDD" id="cd06225">
    <property type="entry name" value="HAMP"/>
    <property type="match status" value="1"/>
</dbReference>
<feature type="transmembrane region" description="Helical" evidence="12">
    <location>
        <begin position="12"/>
        <end position="32"/>
    </location>
</feature>
<evidence type="ECO:0000256" key="6">
    <source>
        <dbReference type="ARBA" id="ARBA00022679"/>
    </source>
</evidence>
<dbReference type="InterPro" id="IPR003661">
    <property type="entry name" value="HisK_dim/P_dom"/>
</dbReference>
<dbReference type="InterPro" id="IPR003594">
    <property type="entry name" value="HATPase_dom"/>
</dbReference>
<keyword evidence="4" id="KW-1003">Cell membrane</keyword>
<keyword evidence="10" id="KW-0902">Two-component regulatory system</keyword>
<dbReference type="PROSITE" id="PS50109">
    <property type="entry name" value="HIS_KIN"/>
    <property type="match status" value="1"/>
</dbReference>
<keyword evidence="8 15" id="KW-0418">Kinase</keyword>
<proteinExistence type="predicted"/>
<dbReference type="PANTHER" id="PTHR45436">
    <property type="entry name" value="SENSOR HISTIDINE KINASE YKOH"/>
    <property type="match status" value="1"/>
</dbReference>
<dbReference type="Pfam" id="PF00672">
    <property type="entry name" value="HAMP"/>
    <property type="match status" value="1"/>
</dbReference>
<comment type="caution">
    <text evidence="15">The sequence shown here is derived from an EMBL/GenBank/DDBJ whole genome shotgun (WGS) entry which is preliminary data.</text>
</comment>
<dbReference type="SUPFAM" id="SSF158472">
    <property type="entry name" value="HAMP domain-like"/>
    <property type="match status" value="1"/>
</dbReference>
<dbReference type="SUPFAM" id="SSF47384">
    <property type="entry name" value="Homodimeric domain of signal transducing histidine kinase"/>
    <property type="match status" value="1"/>
</dbReference>
<keyword evidence="9 12" id="KW-1133">Transmembrane helix</keyword>
<dbReference type="InterPro" id="IPR036890">
    <property type="entry name" value="HATPase_C_sf"/>
</dbReference>
<dbReference type="EC" id="2.7.13.3" evidence="3"/>
<evidence type="ECO:0000256" key="11">
    <source>
        <dbReference type="ARBA" id="ARBA00023136"/>
    </source>
</evidence>
<dbReference type="PANTHER" id="PTHR45436:SF5">
    <property type="entry name" value="SENSOR HISTIDINE KINASE TRCS"/>
    <property type="match status" value="1"/>
</dbReference>
<reference evidence="15 16" key="1">
    <citation type="journal article" date="2015" name="Nature">
        <title>rRNA introns, odd ribosomes, and small enigmatic genomes across a large radiation of phyla.</title>
        <authorList>
            <person name="Brown C.T."/>
            <person name="Hug L.A."/>
            <person name="Thomas B.C."/>
            <person name="Sharon I."/>
            <person name="Castelle C.J."/>
            <person name="Singh A."/>
            <person name="Wilkins M.J."/>
            <person name="Williams K.H."/>
            <person name="Banfield J.F."/>
        </authorList>
    </citation>
    <scope>NUCLEOTIDE SEQUENCE [LARGE SCALE GENOMIC DNA]</scope>
</reference>
<dbReference type="SMART" id="SM00387">
    <property type="entry name" value="HATPase_c"/>
    <property type="match status" value="1"/>
</dbReference>
<evidence type="ECO:0000256" key="3">
    <source>
        <dbReference type="ARBA" id="ARBA00012438"/>
    </source>
</evidence>
<dbReference type="GO" id="GO:0000155">
    <property type="term" value="F:phosphorelay sensor kinase activity"/>
    <property type="evidence" value="ECO:0007669"/>
    <property type="project" value="InterPro"/>
</dbReference>
<feature type="domain" description="HAMP" evidence="14">
    <location>
        <begin position="189"/>
        <end position="242"/>
    </location>
</feature>
<gene>
    <name evidence="15" type="ORF">US53_C0054G0002</name>
</gene>
<dbReference type="SUPFAM" id="SSF103190">
    <property type="entry name" value="Sensory domain-like"/>
    <property type="match status" value="1"/>
</dbReference>
<dbReference type="Pfam" id="PF00512">
    <property type="entry name" value="HisKA"/>
    <property type="match status" value="1"/>
</dbReference>
<dbReference type="InterPro" id="IPR003660">
    <property type="entry name" value="HAMP_dom"/>
</dbReference>
<evidence type="ECO:0000256" key="10">
    <source>
        <dbReference type="ARBA" id="ARBA00023012"/>
    </source>
</evidence>
<dbReference type="InterPro" id="IPR036097">
    <property type="entry name" value="HisK_dim/P_sf"/>
</dbReference>
<protein>
    <recommendedName>
        <fullName evidence="3">histidine kinase</fullName>
        <ecNumber evidence="3">2.7.13.3</ecNumber>
    </recommendedName>
</protein>
<keyword evidence="5" id="KW-0597">Phosphoprotein</keyword>
<organism evidence="15 16">
    <name type="scientific">Candidatus Woesebacteria bacterium GW2011_GWA1_37_7</name>
    <dbReference type="NCBI Taxonomy" id="1618545"/>
    <lineage>
        <taxon>Bacteria</taxon>
        <taxon>Candidatus Woeseibacteriota</taxon>
    </lineage>
</organism>
<evidence type="ECO:0000256" key="2">
    <source>
        <dbReference type="ARBA" id="ARBA00004651"/>
    </source>
</evidence>
<dbReference type="SUPFAM" id="SSF55874">
    <property type="entry name" value="ATPase domain of HSP90 chaperone/DNA topoisomerase II/histidine kinase"/>
    <property type="match status" value="1"/>
</dbReference>
<evidence type="ECO:0000313" key="15">
    <source>
        <dbReference type="EMBL" id="KKQ36389.1"/>
    </source>
</evidence>
<accession>A0A0G0JHZ4</accession>
<feature type="transmembrane region" description="Helical" evidence="12">
    <location>
        <begin position="165"/>
        <end position="188"/>
    </location>
</feature>
<keyword evidence="6" id="KW-0808">Transferase</keyword>
<evidence type="ECO:0000256" key="9">
    <source>
        <dbReference type="ARBA" id="ARBA00022989"/>
    </source>
</evidence>
<comment type="subcellular location">
    <subcellularLocation>
        <location evidence="2">Cell membrane</location>
        <topology evidence="2">Multi-pass membrane protein</topology>
    </subcellularLocation>
</comment>
<evidence type="ECO:0000259" key="13">
    <source>
        <dbReference type="PROSITE" id="PS50109"/>
    </source>
</evidence>
<dbReference type="InterPro" id="IPR029151">
    <property type="entry name" value="Sensor-like_sf"/>
</dbReference>
<dbReference type="PRINTS" id="PR00344">
    <property type="entry name" value="BCTRLSENSOR"/>
</dbReference>
<dbReference type="GO" id="GO:0005886">
    <property type="term" value="C:plasma membrane"/>
    <property type="evidence" value="ECO:0007669"/>
    <property type="project" value="UniProtKB-SubCell"/>
</dbReference>
<dbReference type="Gene3D" id="1.10.287.130">
    <property type="match status" value="1"/>
</dbReference>
<name>A0A0G0JHZ4_9BACT</name>
<evidence type="ECO:0000259" key="14">
    <source>
        <dbReference type="PROSITE" id="PS50885"/>
    </source>
</evidence>
<keyword evidence="7 12" id="KW-0812">Transmembrane</keyword>
<dbReference type="InterPro" id="IPR004358">
    <property type="entry name" value="Sig_transdc_His_kin-like_C"/>
</dbReference>
<dbReference type="STRING" id="1618545.US53_C0054G0002"/>
<comment type="catalytic activity">
    <reaction evidence="1">
        <text>ATP + protein L-histidine = ADP + protein N-phospho-L-histidine.</text>
        <dbReference type="EC" id="2.7.13.3"/>
    </reaction>
</comment>
<evidence type="ECO:0000256" key="1">
    <source>
        <dbReference type="ARBA" id="ARBA00000085"/>
    </source>
</evidence>
<evidence type="ECO:0000256" key="12">
    <source>
        <dbReference type="SAM" id="Phobius"/>
    </source>
</evidence>
<feature type="domain" description="Histidine kinase" evidence="13">
    <location>
        <begin position="250"/>
        <end position="464"/>
    </location>
</feature>
<dbReference type="Pfam" id="PF02518">
    <property type="entry name" value="HATPase_c"/>
    <property type="match status" value="1"/>
</dbReference>
<dbReference type="Gene3D" id="3.30.565.10">
    <property type="entry name" value="Histidine kinase-like ATPase, C-terminal domain"/>
    <property type="match status" value="1"/>
</dbReference>
<dbReference type="InterPro" id="IPR005467">
    <property type="entry name" value="His_kinase_dom"/>
</dbReference>
<evidence type="ECO:0000256" key="5">
    <source>
        <dbReference type="ARBA" id="ARBA00022553"/>
    </source>
</evidence>
<dbReference type="SMART" id="SM00304">
    <property type="entry name" value="HAMP"/>
    <property type="match status" value="1"/>
</dbReference>
<dbReference type="FunFam" id="3.30.565.10:FF:000006">
    <property type="entry name" value="Sensor histidine kinase WalK"/>
    <property type="match status" value="1"/>
</dbReference>
<dbReference type="CDD" id="cd00082">
    <property type="entry name" value="HisKA"/>
    <property type="match status" value="1"/>
</dbReference>